<feature type="chain" id="PRO_5020655759" evidence="1">
    <location>
        <begin position="21"/>
        <end position="78"/>
    </location>
</feature>
<evidence type="ECO:0000313" key="2">
    <source>
        <dbReference type="EMBL" id="THU89688.1"/>
    </source>
</evidence>
<evidence type="ECO:0000313" key="3">
    <source>
        <dbReference type="Proteomes" id="UP000297245"/>
    </source>
</evidence>
<name>A0A4S8LLV8_DENBC</name>
<organism evidence="2 3">
    <name type="scientific">Dendrothele bispora (strain CBS 962.96)</name>
    <dbReference type="NCBI Taxonomy" id="1314807"/>
    <lineage>
        <taxon>Eukaryota</taxon>
        <taxon>Fungi</taxon>
        <taxon>Dikarya</taxon>
        <taxon>Basidiomycota</taxon>
        <taxon>Agaricomycotina</taxon>
        <taxon>Agaricomycetes</taxon>
        <taxon>Agaricomycetidae</taxon>
        <taxon>Agaricales</taxon>
        <taxon>Agaricales incertae sedis</taxon>
        <taxon>Dendrothele</taxon>
    </lineage>
</organism>
<gene>
    <name evidence="2" type="ORF">K435DRAFT_865028</name>
</gene>
<dbReference type="EMBL" id="ML179359">
    <property type="protein sequence ID" value="THU89688.1"/>
    <property type="molecule type" value="Genomic_DNA"/>
</dbReference>
<keyword evidence="1" id="KW-0732">Signal</keyword>
<dbReference type="AlphaFoldDB" id="A0A4S8LLV8"/>
<dbReference type="Proteomes" id="UP000297245">
    <property type="component" value="Unassembled WGS sequence"/>
</dbReference>
<keyword evidence="3" id="KW-1185">Reference proteome</keyword>
<reference evidence="2 3" key="1">
    <citation type="journal article" date="2019" name="Nat. Ecol. Evol.">
        <title>Megaphylogeny resolves global patterns of mushroom evolution.</title>
        <authorList>
            <person name="Varga T."/>
            <person name="Krizsan K."/>
            <person name="Foldi C."/>
            <person name="Dima B."/>
            <person name="Sanchez-Garcia M."/>
            <person name="Sanchez-Ramirez S."/>
            <person name="Szollosi G.J."/>
            <person name="Szarkandi J.G."/>
            <person name="Papp V."/>
            <person name="Albert L."/>
            <person name="Andreopoulos W."/>
            <person name="Angelini C."/>
            <person name="Antonin V."/>
            <person name="Barry K.W."/>
            <person name="Bougher N.L."/>
            <person name="Buchanan P."/>
            <person name="Buyck B."/>
            <person name="Bense V."/>
            <person name="Catcheside P."/>
            <person name="Chovatia M."/>
            <person name="Cooper J."/>
            <person name="Damon W."/>
            <person name="Desjardin D."/>
            <person name="Finy P."/>
            <person name="Geml J."/>
            <person name="Haridas S."/>
            <person name="Hughes K."/>
            <person name="Justo A."/>
            <person name="Karasinski D."/>
            <person name="Kautmanova I."/>
            <person name="Kiss B."/>
            <person name="Kocsube S."/>
            <person name="Kotiranta H."/>
            <person name="LaButti K.M."/>
            <person name="Lechner B.E."/>
            <person name="Liimatainen K."/>
            <person name="Lipzen A."/>
            <person name="Lukacs Z."/>
            <person name="Mihaltcheva S."/>
            <person name="Morgado L.N."/>
            <person name="Niskanen T."/>
            <person name="Noordeloos M.E."/>
            <person name="Ohm R.A."/>
            <person name="Ortiz-Santana B."/>
            <person name="Ovrebo C."/>
            <person name="Racz N."/>
            <person name="Riley R."/>
            <person name="Savchenko A."/>
            <person name="Shiryaev A."/>
            <person name="Soop K."/>
            <person name="Spirin V."/>
            <person name="Szebenyi C."/>
            <person name="Tomsovsky M."/>
            <person name="Tulloss R.E."/>
            <person name="Uehling J."/>
            <person name="Grigoriev I.V."/>
            <person name="Vagvolgyi C."/>
            <person name="Papp T."/>
            <person name="Martin F.M."/>
            <person name="Miettinen O."/>
            <person name="Hibbett D.S."/>
            <person name="Nagy L.G."/>
        </authorList>
    </citation>
    <scope>NUCLEOTIDE SEQUENCE [LARGE SCALE GENOMIC DNA]</scope>
    <source>
        <strain evidence="2 3">CBS 962.96</strain>
    </source>
</reference>
<accession>A0A4S8LLV8</accession>
<protein>
    <submittedName>
        <fullName evidence="2">Uncharacterized protein</fullName>
    </submittedName>
</protein>
<sequence length="78" mass="8559">MQFNMIQSLIFVTLAVFAIATPTPAPVAGPSEDRVEHENGVSGLGSPSFTSFFSDFLLIPNGGPPKPFYYVRMNFFEI</sequence>
<feature type="signal peptide" evidence="1">
    <location>
        <begin position="1"/>
        <end position="20"/>
    </location>
</feature>
<evidence type="ECO:0000256" key="1">
    <source>
        <dbReference type="SAM" id="SignalP"/>
    </source>
</evidence>
<proteinExistence type="predicted"/>